<reference evidence="2 3" key="2">
    <citation type="journal article" date="2009" name="Genome Res.">
        <title>Ortho-proteogenomics: multiple proteomes investigation through orthology and a new MS-based protocol.</title>
        <authorList>
            <person name="Gallien S."/>
            <person name="Perrodou E."/>
            <person name="Carapito C."/>
            <person name="Deshayes C."/>
            <person name="Reyrat J.M."/>
            <person name="Van Dorsselaer A."/>
            <person name="Poch O."/>
            <person name="Schaeffer C."/>
            <person name="Lecompte O."/>
        </authorList>
    </citation>
    <scope>NUCLEOTIDE SEQUENCE [LARGE SCALE GENOMIC DNA]</scope>
    <source>
        <strain evidence="3">ATCC 700084 / mc(2)155</strain>
    </source>
</reference>
<sequence length="301" mass="32866">MRCVTRHRPEEATTVTSDVTLVHDSAYFDDLKMHYVRAGAGEPVVLLHGWPQTWYAWRKVIPLLAGEFEVIVPDLRGCGDTSKPSGGYDKKTVAHDVRRLVETLGHSAVHVVGHDIGAAVAYAYAAQWPSEVQTMTFIESSLSGFGQEELMDVANGGSWHFGFNMAGDISEDLVRGRERLLIEYWMRRTTVGVVDPTSVEPDALDEYARAMAQPGGLRGSFALYRAIPQDRADNRELGRTKLAMPVLAVEGEHGQAGHSTETMKKVADHVTSAVIARAGHYPAEENPAELAAALRGFLLGG</sequence>
<dbReference type="PANTHER" id="PTHR43798:SF33">
    <property type="entry name" value="HYDROLASE, PUTATIVE (AFU_ORTHOLOGUE AFUA_2G14860)-RELATED"/>
    <property type="match status" value="1"/>
</dbReference>
<dbReference type="PRINTS" id="PR00412">
    <property type="entry name" value="EPOXHYDRLASE"/>
</dbReference>
<dbReference type="EC" id="3.3.2.-" evidence="2"/>
<dbReference type="GO" id="GO:0016020">
    <property type="term" value="C:membrane"/>
    <property type="evidence" value="ECO:0007669"/>
    <property type="project" value="TreeGrafter"/>
</dbReference>
<accession>I7GGN0</accession>
<dbReference type="InterPro" id="IPR050266">
    <property type="entry name" value="AB_hydrolase_sf"/>
</dbReference>
<keyword evidence="2" id="KW-0378">Hydrolase</keyword>
<dbReference type="Gene3D" id="3.40.50.1820">
    <property type="entry name" value="alpha/beta hydrolase"/>
    <property type="match status" value="1"/>
</dbReference>
<organism evidence="2 3">
    <name type="scientific">Mycolicibacterium smegmatis (strain ATCC 700084 / mc(2)155)</name>
    <name type="common">Mycobacterium smegmatis</name>
    <dbReference type="NCBI Taxonomy" id="246196"/>
    <lineage>
        <taxon>Bacteria</taxon>
        <taxon>Bacillati</taxon>
        <taxon>Actinomycetota</taxon>
        <taxon>Actinomycetes</taxon>
        <taxon>Mycobacteriales</taxon>
        <taxon>Mycobacteriaceae</taxon>
        <taxon>Mycolicibacterium</taxon>
    </lineage>
</organism>
<feature type="domain" description="AB hydrolase-1" evidence="1">
    <location>
        <begin position="43"/>
        <end position="287"/>
    </location>
</feature>
<dbReference type="KEGG" id="msg:MSMEI_6538"/>
<evidence type="ECO:0000313" key="3">
    <source>
        <dbReference type="Proteomes" id="UP000006158"/>
    </source>
</evidence>
<dbReference type="SUPFAM" id="SSF53474">
    <property type="entry name" value="alpha/beta-Hydrolases"/>
    <property type="match status" value="1"/>
</dbReference>
<dbReference type="PANTHER" id="PTHR43798">
    <property type="entry name" value="MONOACYLGLYCEROL LIPASE"/>
    <property type="match status" value="1"/>
</dbReference>
<dbReference type="GO" id="GO:0046464">
    <property type="term" value="P:acylglycerol catabolic process"/>
    <property type="evidence" value="ECO:0007669"/>
    <property type="project" value="TreeGrafter"/>
</dbReference>
<evidence type="ECO:0000259" key="1">
    <source>
        <dbReference type="Pfam" id="PF00561"/>
    </source>
</evidence>
<proteinExistence type="predicted"/>
<protein>
    <submittedName>
        <fullName evidence="2">Alpha/beta hydrolase fold protein</fullName>
        <ecNumber evidence="2">3.3.2.-</ecNumber>
    </submittedName>
</protein>
<dbReference type="EMBL" id="CP001663">
    <property type="protein sequence ID" value="AFP42964.1"/>
    <property type="molecule type" value="Genomic_DNA"/>
</dbReference>
<dbReference type="PATRIC" id="fig|246196.56.peg.6670"/>
<dbReference type="GO" id="GO:0047372">
    <property type="term" value="F:monoacylglycerol lipase activity"/>
    <property type="evidence" value="ECO:0007669"/>
    <property type="project" value="TreeGrafter"/>
</dbReference>
<dbReference type="Pfam" id="PF00561">
    <property type="entry name" value="Abhydrolase_1"/>
    <property type="match status" value="1"/>
</dbReference>
<dbReference type="Proteomes" id="UP000006158">
    <property type="component" value="Chromosome"/>
</dbReference>
<dbReference type="AlphaFoldDB" id="I7GGN0"/>
<dbReference type="PRINTS" id="PR00111">
    <property type="entry name" value="ABHYDROLASE"/>
</dbReference>
<reference evidence="2 3" key="1">
    <citation type="journal article" date="2007" name="Genome Biol.">
        <title>Interrupted coding sequences in Mycobacterium smegmatis: authentic mutations or sequencing errors?</title>
        <authorList>
            <person name="Deshayes C."/>
            <person name="Perrodou E."/>
            <person name="Gallien S."/>
            <person name="Euphrasie D."/>
            <person name="Schaeffer C."/>
            <person name="Van-Dorsselaer A."/>
            <person name="Poch O."/>
            <person name="Lecompte O."/>
            <person name="Reyrat J.M."/>
        </authorList>
    </citation>
    <scope>NUCLEOTIDE SEQUENCE [LARGE SCALE GENOMIC DNA]</scope>
    <source>
        <strain evidence="3">ATCC 700084 / mc(2)155</strain>
    </source>
</reference>
<gene>
    <name evidence="2" type="ordered locus">MSMEI_6538</name>
</gene>
<dbReference type="InterPro" id="IPR029058">
    <property type="entry name" value="AB_hydrolase_fold"/>
</dbReference>
<dbReference type="InterPro" id="IPR000639">
    <property type="entry name" value="Epox_hydrolase-like"/>
</dbReference>
<evidence type="ECO:0000313" key="2">
    <source>
        <dbReference type="EMBL" id="AFP42964.1"/>
    </source>
</evidence>
<dbReference type="InterPro" id="IPR000073">
    <property type="entry name" value="AB_hydrolase_1"/>
</dbReference>
<name>I7GGN0_MYCS2</name>